<protein>
    <submittedName>
        <fullName evidence="1">Uncharacterized protein</fullName>
    </submittedName>
</protein>
<dbReference type="EMBL" id="CM003380">
    <property type="protein sequence ID" value="KOM56609.1"/>
    <property type="molecule type" value="Genomic_DNA"/>
</dbReference>
<dbReference type="Gramene" id="KOM56609">
    <property type="protein sequence ID" value="KOM56609"/>
    <property type="gene ID" value="LR48_Vigan10g250100"/>
</dbReference>
<accession>A0A0L9VPE6</accession>
<evidence type="ECO:0000313" key="2">
    <source>
        <dbReference type="Proteomes" id="UP000053144"/>
    </source>
</evidence>
<proteinExistence type="predicted"/>
<dbReference type="Proteomes" id="UP000053144">
    <property type="component" value="Chromosome 10"/>
</dbReference>
<reference evidence="2" key="1">
    <citation type="journal article" date="2015" name="Proc. Natl. Acad. Sci. U.S.A.">
        <title>Genome sequencing of adzuki bean (Vigna angularis) provides insight into high starch and low fat accumulation and domestication.</title>
        <authorList>
            <person name="Yang K."/>
            <person name="Tian Z."/>
            <person name="Chen C."/>
            <person name="Luo L."/>
            <person name="Zhao B."/>
            <person name="Wang Z."/>
            <person name="Yu L."/>
            <person name="Li Y."/>
            <person name="Sun Y."/>
            <person name="Li W."/>
            <person name="Chen Y."/>
            <person name="Li Y."/>
            <person name="Zhang Y."/>
            <person name="Ai D."/>
            <person name="Zhao J."/>
            <person name="Shang C."/>
            <person name="Ma Y."/>
            <person name="Wu B."/>
            <person name="Wang M."/>
            <person name="Gao L."/>
            <person name="Sun D."/>
            <person name="Zhang P."/>
            <person name="Guo F."/>
            <person name="Wang W."/>
            <person name="Li Y."/>
            <person name="Wang J."/>
            <person name="Varshney R.K."/>
            <person name="Wang J."/>
            <person name="Ling H.Q."/>
            <person name="Wan P."/>
        </authorList>
    </citation>
    <scope>NUCLEOTIDE SEQUENCE</scope>
    <source>
        <strain evidence="2">cv. Jingnong 6</strain>
    </source>
</reference>
<organism evidence="1 2">
    <name type="scientific">Phaseolus angularis</name>
    <name type="common">Azuki bean</name>
    <name type="synonym">Vigna angularis</name>
    <dbReference type="NCBI Taxonomy" id="3914"/>
    <lineage>
        <taxon>Eukaryota</taxon>
        <taxon>Viridiplantae</taxon>
        <taxon>Streptophyta</taxon>
        <taxon>Embryophyta</taxon>
        <taxon>Tracheophyta</taxon>
        <taxon>Spermatophyta</taxon>
        <taxon>Magnoliopsida</taxon>
        <taxon>eudicotyledons</taxon>
        <taxon>Gunneridae</taxon>
        <taxon>Pentapetalae</taxon>
        <taxon>rosids</taxon>
        <taxon>fabids</taxon>
        <taxon>Fabales</taxon>
        <taxon>Fabaceae</taxon>
        <taxon>Papilionoideae</taxon>
        <taxon>50 kb inversion clade</taxon>
        <taxon>NPAAA clade</taxon>
        <taxon>indigoferoid/millettioid clade</taxon>
        <taxon>Phaseoleae</taxon>
        <taxon>Vigna</taxon>
    </lineage>
</organism>
<dbReference type="AlphaFoldDB" id="A0A0L9VPE6"/>
<sequence length="183" mass="20360">MQSGCDGVSVKVHVWRGAFMGVQWLNGRNLPRGSRPGVRKRAPGRQFTETFAPGREIKRGAWAPLRRNRTLVQSEDARPALVQRSSRTFVQRAEDARSACRGRSSSAQKETLVQSEAARPGTLVQQGTLVKNGTLVQHGTLVQQRTLVQSSKTFANVHARPTRGRSSRKLDVRPARPTLIYCY</sequence>
<evidence type="ECO:0000313" key="1">
    <source>
        <dbReference type="EMBL" id="KOM56609.1"/>
    </source>
</evidence>
<name>A0A0L9VPE6_PHAAN</name>
<gene>
    <name evidence="1" type="ORF">LR48_Vigan10g250100</name>
</gene>